<gene>
    <name evidence="4" type="ORF">NYPRO_LOCUS5630</name>
</gene>
<dbReference type="GO" id="GO:0006412">
    <property type="term" value="P:translation"/>
    <property type="evidence" value="ECO:0007669"/>
    <property type="project" value="InterPro"/>
</dbReference>
<dbReference type="EMBL" id="CAJHUB010000669">
    <property type="protein sequence ID" value="CAD7672835.1"/>
    <property type="molecule type" value="Genomic_DNA"/>
</dbReference>
<sequence length="73" mass="8097">MHQQQKCSTSNRNMGARGYVSIQIKVAEADQVTGRFHQQFKTYTVCGALCRMGESDDSILLLAKADGILSKNF</sequence>
<accession>A0A811Y755</accession>
<organism evidence="4 5">
    <name type="scientific">Nyctereutes procyonoides</name>
    <name type="common">Raccoon dog</name>
    <name type="synonym">Canis procyonoides</name>
    <dbReference type="NCBI Taxonomy" id="34880"/>
    <lineage>
        <taxon>Eukaryota</taxon>
        <taxon>Metazoa</taxon>
        <taxon>Chordata</taxon>
        <taxon>Craniata</taxon>
        <taxon>Vertebrata</taxon>
        <taxon>Euteleostomi</taxon>
        <taxon>Mammalia</taxon>
        <taxon>Eutheria</taxon>
        <taxon>Laurasiatheria</taxon>
        <taxon>Carnivora</taxon>
        <taxon>Caniformia</taxon>
        <taxon>Canidae</taxon>
        <taxon>Nyctereutes</taxon>
    </lineage>
</organism>
<evidence type="ECO:0000313" key="4">
    <source>
        <dbReference type="EMBL" id="CAD7672835.1"/>
    </source>
</evidence>
<comment type="similarity">
    <text evidence="1">Belongs to the eukaryotic ribosomal protein eS21 family.</text>
</comment>
<dbReference type="GO" id="GO:1990904">
    <property type="term" value="C:ribonucleoprotein complex"/>
    <property type="evidence" value="ECO:0007669"/>
    <property type="project" value="UniProtKB-KW"/>
</dbReference>
<keyword evidence="3" id="KW-0687">Ribonucleoprotein</keyword>
<keyword evidence="2" id="KW-0689">Ribosomal protein</keyword>
<evidence type="ECO:0000256" key="1">
    <source>
        <dbReference type="ARBA" id="ARBA00010228"/>
    </source>
</evidence>
<keyword evidence="5" id="KW-1185">Reference proteome</keyword>
<evidence type="ECO:0000256" key="2">
    <source>
        <dbReference type="ARBA" id="ARBA00022980"/>
    </source>
</evidence>
<evidence type="ECO:0000313" key="5">
    <source>
        <dbReference type="Proteomes" id="UP000645828"/>
    </source>
</evidence>
<comment type="caution">
    <text evidence="4">The sequence shown here is derived from an EMBL/GenBank/DDBJ whole genome shotgun (WGS) entry which is preliminary data.</text>
</comment>
<dbReference type="GO" id="GO:0003735">
    <property type="term" value="F:structural constituent of ribosome"/>
    <property type="evidence" value="ECO:0007669"/>
    <property type="project" value="InterPro"/>
</dbReference>
<dbReference type="Proteomes" id="UP000645828">
    <property type="component" value="Unassembled WGS sequence"/>
</dbReference>
<dbReference type="AlphaFoldDB" id="A0A811Y755"/>
<dbReference type="PANTHER" id="PTHR10442">
    <property type="entry name" value="40S RIBOSOMAL PROTEIN S21"/>
    <property type="match status" value="1"/>
</dbReference>
<reference evidence="4" key="1">
    <citation type="submission" date="2020-12" db="EMBL/GenBank/DDBJ databases">
        <authorList>
            <consortium name="Molecular Ecology Group"/>
        </authorList>
    </citation>
    <scope>NUCLEOTIDE SEQUENCE</scope>
    <source>
        <strain evidence="4">TBG_1078</strain>
    </source>
</reference>
<dbReference type="GO" id="GO:0005840">
    <property type="term" value="C:ribosome"/>
    <property type="evidence" value="ECO:0007669"/>
    <property type="project" value="UniProtKB-KW"/>
</dbReference>
<evidence type="ECO:0000256" key="3">
    <source>
        <dbReference type="ARBA" id="ARBA00023274"/>
    </source>
</evidence>
<dbReference type="InterPro" id="IPR038579">
    <property type="entry name" value="Ribosomal_eS21_sf"/>
</dbReference>
<proteinExistence type="inferred from homology"/>
<dbReference type="Gene3D" id="3.30.1230.20">
    <property type="match status" value="1"/>
</dbReference>
<dbReference type="Pfam" id="PF01249">
    <property type="entry name" value="Ribosomal_S21e"/>
    <property type="match status" value="1"/>
</dbReference>
<name>A0A811Y755_NYCPR</name>
<dbReference type="InterPro" id="IPR001931">
    <property type="entry name" value="Ribosomal_eS21"/>
</dbReference>
<protein>
    <submittedName>
        <fullName evidence="4">(raccoon dog) hypothetical protein</fullName>
    </submittedName>
</protein>